<comment type="caution">
    <text evidence="1">The sequence shown here is derived from an EMBL/GenBank/DDBJ whole genome shotgun (WGS) entry which is preliminary data.</text>
</comment>
<name>A0A8X6THT4_NEPPI</name>
<gene>
    <name evidence="1" type="ORF">NPIL_378541</name>
</gene>
<reference evidence="1" key="1">
    <citation type="submission" date="2020-08" db="EMBL/GenBank/DDBJ databases">
        <title>Multicomponent nature underlies the extraordinary mechanical properties of spider dragline silk.</title>
        <authorList>
            <person name="Kono N."/>
            <person name="Nakamura H."/>
            <person name="Mori M."/>
            <person name="Yoshida Y."/>
            <person name="Ohtoshi R."/>
            <person name="Malay A.D."/>
            <person name="Moran D.A.P."/>
            <person name="Tomita M."/>
            <person name="Numata K."/>
            <person name="Arakawa K."/>
        </authorList>
    </citation>
    <scope>NUCLEOTIDE SEQUENCE</scope>
</reference>
<protein>
    <submittedName>
        <fullName evidence="1">Uncharacterized protein</fullName>
    </submittedName>
</protein>
<evidence type="ECO:0000313" key="1">
    <source>
        <dbReference type="EMBL" id="GFT16016.1"/>
    </source>
</evidence>
<sequence>MEEQRNSGKKCLVTVRNLSVAGTRYHGTVTTRGPYRVQLFKIYPHQKVGGVSNVMEDEENRLPMAKASSIHRVGRKFSLLSEKDFCHLLHHIICKIKPDWNDFYYGGTQDLWKRPRPL</sequence>
<dbReference type="EMBL" id="BMAW01104715">
    <property type="protein sequence ID" value="GFT16016.1"/>
    <property type="molecule type" value="Genomic_DNA"/>
</dbReference>
<keyword evidence="2" id="KW-1185">Reference proteome</keyword>
<dbReference type="Proteomes" id="UP000887013">
    <property type="component" value="Unassembled WGS sequence"/>
</dbReference>
<proteinExistence type="predicted"/>
<evidence type="ECO:0000313" key="2">
    <source>
        <dbReference type="Proteomes" id="UP000887013"/>
    </source>
</evidence>
<accession>A0A8X6THT4</accession>
<organism evidence="1 2">
    <name type="scientific">Nephila pilipes</name>
    <name type="common">Giant wood spider</name>
    <name type="synonym">Nephila maculata</name>
    <dbReference type="NCBI Taxonomy" id="299642"/>
    <lineage>
        <taxon>Eukaryota</taxon>
        <taxon>Metazoa</taxon>
        <taxon>Ecdysozoa</taxon>
        <taxon>Arthropoda</taxon>
        <taxon>Chelicerata</taxon>
        <taxon>Arachnida</taxon>
        <taxon>Araneae</taxon>
        <taxon>Araneomorphae</taxon>
        <taxon>Entelegynae</taxon>
        <taxon>Araneoidea</taxon>
        <taxon>Nephilidae</taxon>
        <taxon>Nephila</taxon>
    </lineage>
</organism>
<dbReference type="AlphaFoldDB" id="A0A8X6THT4"/>